<reference evidence="1" key="1">
    <citation type="submission" date="2013-07" db="EMBL/GenBank/DDBJ databases">
        <title>The genome of an arbuscular mycorrhizal fungus provides insights into the evolution of the oldest plant symbiosis.</title>
        <authorList>
            <consortium name="DOE Joint Genome Institute"/>
            <person name="Tisserant E."/>
            <person name="Malbreil M."/>
            <person name="Kuo A."/>
            <person name="Kohler A."/>
            <person name="Symeonidi A."/>
            <person name="Balestrini R."/>
            <person name="Charron P."/>
            <person name="Duensing N."/>
            <person name="Frei-dit-Frey N."/>
            <person name="Gianinazzi-Pearson V."/>
            <person name="Gilbert B."/>
            <person name="Handa Y."/>
            <person name="Hijri M."/>
            <person name="Kaul R."/>
            <person name="Kawaguchi M."/>
            <person name="Krajinski F."/>
            <person name="Lammers P."/>
            <person name="Lapierre D."/>
            <person name="Masclaux F.G."/>
            <person name="Murat C."/>
            <person name="Morin E."/>
            <person name="Ndikumana S."/>
            <person name="Pagni M."/>
            <person name="Petitpierre D."/>
            <person name="Requena N."/>
            <person name="Rosikiewicz P."/>
            <person name="Riley R."/>
            <person name="Saito K."/>
            <person name="San Clemente H."/>
            <person name="Shapiro H."/>
            <person name="van Tuinen D."/>
            <person name="Becard G."/>
            <person name="Bonfante P."/>
            <person name="Paszkowski U."/>
            <person name="Shachar-Hill Y."/>
            <person name="Young J.P."/>
            <person name="Sanders I.R."/>
            <person name="Henrissat B."/>
            <person name="Rensing S.A."/>
            <person name="Grigoriev I.V."/>
            <person name="Corradi N."/>
            <person name="Roux C."/>
            <person name="Martin F."/>
        </authorList>
    </citation>
    <scope>NUCLEOTIDE SEQUENCE</scope>
    <source>
        <strain evidence="1">DAOM 197198</strain>
    </source>
</reference>
<proteinExistence type="predicted"/>
<name>U9UFV5_RHIID</name>
<sequence>MWAQNKLLKIKIESKINLTVQKFKVCFINNAHQSSWSFLFKNVLIFSILECCEKEIYRG</sequence>
<protein>
    <submittedName>
        <fullName evidence="1">Uncharacterized protein</fullName>
    </submittedName>
</protein>
<accession>U9UFV5</accession>
<evidence type="ECO:0000313" key="1">
    <source>
        <dbReference type="EMBL" id="ESA19309.1"/>
    </source>
</evidence>
<gene>
    <name evidence="1" type="ORF">GLOINDRAFT_19718</name>
</gene>
<dbReference type="HOGENOM" id="CLU_2961954_0_0_1"/>
<organism evidence="1">
    <name type="scientific">Rhizophagus irregularis (strain DAOM 181602 / DAOM 197198 / MUCL 43194)</name>
    <name type="common">Arbuscular mycorrhizal fungus</name>
    <name type="synonym">Glomus intraradices</name>
    <dbReference type="NCBI Taxonomy" id="747089"/>
    <lineage>
        <taxon>Eukaryota</taxon>
        <taxon>Fungi</taxon>
        <taxon>Fungi incertae sedis</taxon>
        <taxon>Mucoromycota</taxon>
        <taxon>Glomeromycotina</taxon>
        <taxon>Glomeromycetes</taxon>
        <taxon>Glomerales</taxon>
        <taxon>Glomeraceae</taxon>
        <taxon>Rhizophagus</taxon>
    </lineage>
</organism>
<dbReference type="AlphaFoldDB" id="U9UFV5"/>
<dbReference type="EMBL" id="KI278360">
    <property type="protein sequence ID" value="ESA19309.1"/>
    <property type="molecule type" value="Genomic_DNA"/>
</dbReference>